<name>A0ACB9SZZ1_HOLOL</name>
<proteinExistence type="predicted"/>
<reference evidence="1" key="1">
    <citation type="submission" date="2022-04" db="EMBL/GenBank/DDBJ databases">
        <title>Chromosome-scale genome assembly of Holotrichia oblita Faldermann.</title>
        <authorList>
            <person name="Rongchong L."/>
        </authorList>
    </citation>
    <scope>NUCLEOTIDE SEQUENCE</scope>
    <source>
        <strain evidence="1">81SQS9</strain>
    </source>
</reference>
<accession>A0ACB9SZZ1</accession>
<comment type="caution">
    <text evidence="1">The sequence shown here is derived from an EMBL/GenBank/DDBJ whole genome shotgun (WGS) entry which is preliminary data.</text>
</comment>
<dbReference type="Proteomes" id="UP001056778">
    <property type="component" value="Chromosome 6"/>
</dbReference>
<sequence length="1069" mass="122317">MKFYIKKQQGRIQRRGCSAYRSHEGHQAISSRWHVEMVSEDCHHRLLLDRLKGAYKMQTRNMEQSDRTSDQNTYREARDIEDSGSVISTNTTSLVFFLVKSAQGLIAKDKSGTSDPYVTVQVGKVKKRTRTMPQELNPVWDEKFFFECHNSSDRIKVRVWDEDNDLKSKLRQKLTRESDDFLGQTIIEVRTLSGEMDVWYNLEKRTDKSAVSGAIRLHISVEIKGEEKVAPYHVQYTCLHENLFHYLCEQNSGIVTLPQAKGDDAWKVYFDEAPEEIVDEFAMRYGIESIYQAMTHFHCLSTKYLCPGVPAVMSMLLANINAYYAHTTASSAVSASDRFAASNFGKEKFVKLLDQLHNSLRIDLSMYRNNFPASSQEKLMDLKSTVDLLTSITFFRMKVQELASPPRASTVVKDCVKACLRSTYQFLFENVYELYSREFQCDPNEPKRDPDGGPELDNLDFWHKLIALIVSVMEEDKNSYGPVLNQFPQELNIGQLSAATMWGLFGVDMKYALEEHEQHRLCKSSAYMNLHFKVKWLHNNYVKDVPPYKGAVPEYPAWFEPFVMQWLNENDDVSLEYLHGAFNRDKKDGFQKSSEHALFSNSVVDVFTQLTQCFDVVSKLECPDPEIWKRYMKRFAKTIVKVLLAYADIVKREFPEHMQEQRTACILINNIQQLRVQLEKMGGQPGTLNQPAQRQAVAVEADEVLRPLMDLLDGSLSLYAETCEKTVLKRLLKELWKIVMRILEKTVVLPPMTDKSMMFKSLTDNAKNLAANTKMEDMSRLFKNHMSGKQDVKNALSGVIDISKEVEKNLSPKQCAVLDVALDTIKLYFHAGGNGLKKNFLDKSPELQSLRYALSLYTQTTDTLIKTFVTSQINEEPADSQESMGEVSIQVDLFTHPGTGEHKVTVKVVAANDLKWTLVSGMFRPFVEVNLIGPHLSDKKRKFATKSKANNWSPKYNETFNFIIGNEEQLDFFELHICVKDYCFAREDRLVGVAVMQLKDIVDRGSCACWLSLGRRIHMDETGWTILRILSQRNNDEVAKEFVKLKSDVRQEDPTPSSGGGMSQSTGGQ</sequence>
<evidence type="ECO:0000313" key="1">
    <source>
        <dbReference type="EMBL" id="KAI4460099.1"/>
    </source>
</evidence>
<keyword evidence="2" id="KW-1185">Reference proteome</keyword>
<dbReference type="EMBL" id="CM043020">
    <property type="protein sequence ID" value="KAI4460099.1"/>
    <property type="molecule type" value="Genomic_DNA"/>
</dbReference>
<organism evidence="1 2">
    <name type="scientific">Holotrichia oblita</name>
    <name type="common">Chafer beetle</name>
    <dbReference type="NCBI Taxonomy" id="644536"/>
    <lineage>
        <taxon>Eukaryota</taxon>
        <taxon>Metazoa</taxon>
        <taxon>Ecdysozoa</taxon>
        <taxon>Arthropoda</taxon>
        <taxon>Hexapoda</taxon>
        <taxon>Insecta</taxon>
        <taxon>Pterygota</taxon>
        <taxon>Neoptera</taxon>
        <taxon>Endopterygota</taxon>
        <taxon>Coleoptera</taxon>
        <taxon>Polyphaga</taxon>
        <taxon>Scarabaeiformia</taxon>
        <taxon>Scarabaeidae</taxon>
        <taxon>Melolonthinae</taxon>
        <taxon>Holotrichia</taxon>
    </lineage>
</organism>
<gene>
    <name evidence="1" type="ORF">MML48_6g00013217</name>
</gene>
<protein>
    <submittedName>
        <fullName evidence="1">Protein unc-13</fullName>
    </submittedName>
</protein>
<evidence type="ECO:0000313" key="2">
    <source>
        <dbReference type="Proteomes" id="UP001056778"/>
    </source>
</evidence>